<sequence length="61" mass="7191">MPSPAMRRAYCRSFVRRMRSLPFRLIWRIPASRTSGRAEWKRTEICSLSMNLLWSSPNGSM</sequence>
<reference evidence="1" key="1">
    <citation type="submission" date="2021-02" db="EMBL/GenBank/DDBJ databases">
        <authorList>
            <person name="Dougan E. K."/>
            <person name="Rhodes N."/>
            <person name="Thang M."/>
            <person name="Chan C."/>
        </authorList>
    </citation>
    <scope>NUCLEOTIDE SEQUENCE</scope>
</reference>
<organism evidence="1 2">
    <name type="scientific">Symbiodinium pilosum</name>
    <name type="common">Dinoflagellate</name>
    <dbReference type="NCBI Taxonomy" id="2952"/>
    <lineage>
        <taxon>Eukaryota</taxon>
        <taxon>Sar</taxon>
        <taxon>Alveolata</taxon>
        <taxon>Dinophyceae</taxon>
        <taxon>Suessiales</taxon>
        <taxon>Symbiodiniaceae</taxon>
        <taxon>Symbiodinium</taxon>
    </lineage>
</organism>
<evidence type="ECO:0000313" key="2">
    <source>
        <dbReference type="Proteomes" id="UP000649617"/>
    </source>
</evidence>
<name>A0A812LA62_SYMPI</name>
<accession>A0A812LA62</accession>
<keyword evidence="2" id="KW-1185">Reference proteome</keyword>
<comment type="caution">
    <text evidence="1">The sequence shown here is derived from an EMBL/GenBank/DDBJ whole genome shotgun (WGS) entry which is preliminary data.</text>
</comment>
<gene>
    <name evidence="1" type="ORF">SPIL2461_LOCUS4267</name>
</gene>
<protein>
    <submittedName>
        <fullName evidence="1">Uncharacterized protein</fullName>
    </submittedName>
</protein>
<dbReference type="AlphaFoldDB" id="A0A812LA62"/>
<dbReference type="EMBL" id="CAJNIZ010005536">
    <property type="protein sequence ID" value="CAE7242470.1"/>
    <property type="molecule type" value="Genomic_DNA"/>
</dbReference>
<evidence type="ECO:0000313" key="1">
    <source>
        <dbReference type="EMBL" id="CAE7242470.1"/>
    </source>
</evidence>
<proteinExistence type="predicted"/>
<dbReference type="Proteomes" id="UP000649617">
    <property type="component" value="Unassembled WGS sequence"/>
</dbReference>